<dbReference type="InterPro" id="IPR051289">
    <property type="entry name" value="LAGLIDADG_Endonuclease"/>
</dbReference>
<dbReference type="PANTHER" id="PTHR36181">
    <property type="entry name" value="INTRON-ENCODED ENDONUCLEASE AI3-RELATED"/>
    <property type="match status" value="1"/>
</dbReference>
<name>A0A7S8WWJ2_9HYPO</name>
<accession>A0A7S8WWJ2</accession>
<evidence type="ECO:0000313" key="2">
    <source>
        <dbReference type="EMBL" id="QPF24431.1"/>
    </source>
</evidence>
<dbReference type="GO" id="GO:0005739">
    <property type="term" value="C:mitochondrion"/>
    <property type="evidence" value="ECO:0007669"/>
    <property type="project" value="UniProtKB-ARBA"/>
</dbReference>
<dbReference type="GeneID" id="63653170"/>
<gene>
    <name evidence="2" type="primary">orf330</name>
</gene>
<dbReference type="InterPro" id="IPR004860">
    <property type="entry name" value="LAGLIDADG_dom"/>
</dbReference>
<protein>
    <recommendedName>
        <fullName evidence="1">Homing endonuclease LAGLIDADG domain-containing protein</fullName>
    </recommendedName>
</protein>
<dbReference type="Gene3D" id="3.10.28.10">
    <property type="entry name" value="Homing endonucleases"/>
    <property type="match status" value="2"/>
</dbReference>
<proteinExistence type="predicted"/>
<dbReference type="AlphaFoldDB" id="A0A7S8WWJ2"/>
<dbReference type="PANTHER" id="PTHR36181:SF3">
    <property type="entry name" value="INTRON-ENCODED DNA ENDONUCLEASE AI5 BETA"/>
    <property type="match status" value="1"/>
</dbReference>
<dbReference type="RefSeq" id="YP_010044487.1">
    <property type="nucleotide sequence ID" value="NC_054274.1"/>
</dbReference>
<feature type="domain" description="Homing endonuclease LAGLIDADG" evidence="1">
    <location>
        <begin position="55"/>
        <end position="140"/>
    </location>
</feature>
<sequence>MTFLGNHTKILTLCKLNYKGVKTYSYLYNNRLYIISKLNQLNSTNANNHQLGYYLAGLIEGDGSIILRKGEKESVSPKIVFTYGKNEIFMYEKLNKILNTGVIYKEKNEVYRYSITSSEAVIRIINLINGKFRTPKILALHHAIDNLNKWREANLLKLPLDTSSLDSNAWLAGFIDADGHFSIKLTGSYGSDSSESRGRVQCIFSINQSELNRTTGESNVNFMTELAEFFKVNLNRKICNSLLFKNPSNMLVFFAQSDRKHYIITTYLSKFPLMSSKHLNYLSFYKGLNYLGKRLTREEIIEIRDIKNSMNNQRTEFNWYHLNNLNIYNK</sequence>
<dbReference type="InterPro" id="IPR027434">
    <property type="entry name" value="Homing_endonucl"/>
</dbReference>
<reference evidence="2" key="1">
    <citation type="journal article" date="2020" name="Appl. Microbiol. Biotechnol.">
        <title>Mitogenome of Tolypocladium guangdongense.</title>
        <authorList>
            <person name="Zhang C."/>
            <person name="Dai Y."/>
            <person name="Wang G."/>
            <person name="Wang C."/>
            <person name="Gao Y."/>
            <person name="Deng W."/>
            <person name="Li T."/>
        </authorList>
    </citation>
    <scope>NUCLEOTIDE SEQUENCE</scope>
    <source>
        <strain evidence="2">GD15</strain>
    </source>
</reference>
<keyword evidence="2" id="KW-0496">Mitochondrion</keyword>
<dbReference type="SUPFAM" id="SSF55608">
    <property type="entry name" value="Homing endonucleases"/>
    <property type="match status" value="2"/>
</dbReference>
<dbReference type="EMBL" id="MT471267">
    <property type="protein sequence ID" value="QPF24431.1"/>
    <property type="molecule type" value="Genomic_DNA"/>
</dbReference>
<geneLocation type="mitochondrion" evidence="2"/>
<dbReference type="GO" id="GO:0004519">
    <property type="term" value="F:endonuclease activity"/>
    <property type="evidence" value="ECO:0007669"/>
    <property type="project" value="InterPro"/>
</dbReference>
<feature type="domain" description="Homing endonuclease LAGLIDADG" evidence="1">
    <location>
        <begin position="171"/>
        <end position="286"/>
    </location>
</feature>
<organism evidence="2">
    <name type="scientific">Tolypocladium guangdongense</name>
    <dbReference type="NCBI Taxonomy" id="2730933"/>
    <lineage>
        <taxon>Eukaryota</taxon>
        <taxon>Fungi</taxon>
        <taxon>Dikarya</taxon>
        <taxon>Ascomycota</taxon>
        <taxon>Pezizomycotina</taxon>
        <taxon>Sordariomycetes</taxon>
        <taxon>Hypocreomycetidae</taxon>
        <taxon>Hypocreales</taxon>
        <taxon>Ophiocordycipitaceae</taxon>
        <taxon>Tolypocladium</taxon>
    </lineage>
</organism>
<evidence type="ECO:0000259" key="1">
    <source>
        <dbReference type="Pfam" id="PF00961"/>
    </source>
</evidence>
<dbReference type="Pfam" id="PF00961">
    <property type="entry name" value="LAGLIDADG_1"/>
    <property type="match status" value="2"/>
</dbReference>